<proteinExistence type="predicted"/>
<protein>
    <submittedName>
        <fullName evidence="1">Uncharacterized protein</fullName>
    </submittedName>
</protein>
<accession>A0ACC1AFV8</accession>
<reference evidence="2" key="1">
    <citation type="journal article" date="2023" name="G3 (Bethesda)">
        <title>Genome assembly and association tests identify interacting loci associated with vigor, precocity, and sex in interspecific pistachio rootstocks.</title>
        <authorList>
            <person name="Palmer W."/>
            <person name="Jacygrad E."/>
            <person name="Sagayaradj S."/>
            <person name="Cavanaugh K."/>
            <person name="Han R."/>
            <person name="Bertier L."/>
            <person name="Beede B."/>
            <person name="Kafkas S."/>
            <person name="Golino D."/>
            <person name="Preece J."/>
            <person name="Michelmore R."/>
        </authorList>
    </citation>
    <scope>NUCLEOTIDE SEQUENCE [LARGE SCALE GENOMIC DNA]</scope>
</reference>
<organism evidence="1 2">
    <name type="scientific">Pistacia atlantica</name>
    <dbReference type="NCBI Taxonomy" id="434234"/>
    <lineage>
        <taxon>Eukaryota</taxon>
        <taxon>Viridiplantae</taxon>
        <taxon>Streptophyta</taxon>
        <taxon>Embryophyta</taxon>
        <taxon>Tracheophyta</taxon>
        <taxon>Spermatophyta</taxon>
        <taxon>Magnoliopsida</taxon>
        <taxon>eudicotyledons</taxon>
        <taxon>Gunneridae</taxon>
        <taxon>Pentapetalae</taxon>
        <taxon>rosids</taxon>
        <taxon>malvids</taxon>
        <taxon>Sapindales</taxon>
        <taxon>Anacardiaceae</taxon>
        <taxon>Pistacia</taxon>
    </lineage>
</organism>
<keyword evidence="2" id="KW-1185">Reference proteome</keyword>
<gene>
    <name evidence="1" type="ORF">Patl1_08966</name>
</gene>
<sequence length="174" mass="20111">MNTKGVAKSCRRSLDEDQLHGMFKRFDKDNNGILTRQELNEAFSKLGSKFPAWRTWRALRHADANGDGCISEKEINELVKYALKRGYKRPSKKAILTEEQLKGLFSRFDTDGDRRLSKQELNKAFNSLDSSFPAWRTLRALCHVDENGHGYINEESELACQHDAHRGEDFYRRG</sequence>
<evidence type="ECO:0000313" key="2">
    <source>
        <dbReference type="Proteomes" id="UP001164250"/>
    </source>
</evidence>
<dbReference type="EMBL" id="CM047906">
    <property type="protein sequence ID" value="KAJ0086419.1"/>
    <property type="molecule type" value="Genomic_DNA"/>
</dbReference>
<comment type="caution">
    <text evidence="1">The sequence shown here is derived from an EMBL/GenBank/DDBJ whole genome shotgun (WGS) entry which is preliminary data.</text>
</comment>
<evidence type="ECO:0000313" key="1">
    <source>
        <dbReference type="EMBL" id="KAJ0086419.1"/>
    </source>
</evidence>
<dbReference type="Proteomes" id="UP001164250">
    <property type="component" value="Chromosome 10"/>
</dbReference>
<name>A0ACC1AFV8_9ROSI</name>